<name>A0A9D2P474_9FIRM</name>
<reference evidence="3" key="2">
    <citation type="submission" date="2021-04" db="EMBL/GenBank/DDBJ databases">
        <authorList>
            <person name="Gilroy R."/>
        </authorList>
    </citation>
    <scope>NUCLEOTIDE SEQUENCE</scope>
    <source>
        <strain evidence="3">CHK165-2605</strain>
    </source>
</reference>
<accession>A0A9D2P474</accession>
<evidence type="ECO:0000313" key="4">
    <source>
        <dbReference type="Proteomes" id="UP000823895"/>
    </source>
</evidence>
<proteinExistence type="predicted"/>
<evidence type="ECO:0000256" key="1">
    <source>
        <dbReference type="SAM" id="Coils"/>
    </source>
</evidence>
<reference evidence="3" key="1">
    <citation type="journal article" date="2021" name="PeerJ">
        <title>Extensive microbial diversity within the chicken gut microbiome revealed by metagenomics and culture.</title>
        <authorList>
            <person name="Gilroy R."/>
            <person name="Ravi A."/>
            <person name="Getino M."/>
            <person name="Pursley I."/>
            <person name="Horton D.L."/>
            <person name="Alikhan N.F."/>
            <person name="Baker D."/>
            <person name="Gharbi K."/>
            <person name="Hall N."/>
            <person name="Watson M."/>
            <person name="Adriaenssens E.M."/>
            <person name="Foster-Nyarko E."/>
            <person name="Jarju S."/>
            <person name="Secka A."/>
            <person name="Antonio M."/>
            <person name="Oren A."/>
            <person name="Chaudhuri R.R."/>
            <person name="La Ragione R."/>
            <person name="Hildebrand F."/>
            <person name="Pallen M.J."/>
        </authorList>
    </citation>
    <scope>NUCLEOTIDE SEQUENCE</scope>
    <source>
        <strain evidence="3">CHK165-2605</strain>
    </source>
</reference>
<dbReference type="AlphaFoldDB" id="A0A9D2P474"/>
<gene>
    <name evidence="3" type="ORF">H9756_09025</name>
</gene>
<sequence>MSNINELRAELSRLERINQELNAELWEIQNGVDNATQSLVNFRNYMTATMDEGKRAIDNAHAKILDAYEVQGQIDQLYVRFKQMELANKKIRECNNKKYYEFGNYRTVRKIVQGIMDNLNVQMVSDEVIYKSVEKQHLKTPDYWLTCVLLSIMAWKNDDRELADRAMDRAIRLDKKNSSIFYMLFNIRMRRENAALKWFSVYQECDLKGSDEETFLMLFSLLSKTIDEQVDDHTKYEIYSFINKVIAVSAQAEGFSEADIIDLIERNLLALSPGYTLQLNLLQKCCDDFQKISDMVMMAQNNIQILQFILDVSNVSEIEKNEYLSKFIDKEIERPNDQESAVYDEIERNEIIIRCEGDVERADAIFQQEKERREKALDLIREMIGWVYGRTSEDVNVQARKNMFMLTGALQKKGVKKYADDYRSMDTSLHPITLGEYRTTADFQDQTGEEGKIASFYEAQKQEKISQIKYTGAFVGIGIVIAAVIAAVALNPLFAAGAALGALYSLYVFVSNERKKKQIARDCELSISGKTELLRKLFGEYAQMKQIYYEFDAYQEQIEEALQSL</sequence>
<feature type="transmembrane region" description="Helical" evidence="2">
    <location>
        <begin position="493"/>
        <end position="510"/>
    </location>
</feature>
<evidence type="ECO:0000313" key="3">
    <source>
        <dbReference type="EMBL" id="HJC43802.1"/>
    </source>
</evidence>
<organism evidence="3 4">
    <name type="scientific">Candidatus Mediterraneibacter gallistercoris</name>
    <dbReference type="NCBI Taxonomy" id="2838671"/>
    <lineage>
        <taxon>Bacteria</taxon>
        <taxon>Bacillati</taxon>
        <taxon>Bacillota</taxon>
        <taxon>Clostridia</taxon>
        <taxon>Lachnospirales</taxon>
        <taxon>Lachnospiraceae</taxon>
        <taxon>Mediterraneibacter</taxon>
    </lineage>
</organism>
<dbReference type="Proteomes" id="UP000823895">
    <property type="component" value="Unassembled WGS sequence"/>
</dbReference>
<keyword evidence="2" id="KW-0812">Transmembrane</keyword>
<feature type="coiled-coil region" evidence="1">
    <location>
        <begin position="4"/>
        <end position="31"/>
    </location>
</feature>
<keyword evidence="2" id="KW-0472">Membrane</keyword>
<protein>
    <submittedName>
        <fullName evidence="3">Uncharacterized protein</fullName>
    </submittedName>
</protein>
<keyword evidence="2" id="KW-1133">Transmembrane helix</keyword>
<evidence type="ECO:0000256" key="2">
    <source>
        <dbReference type="SAM" id="Phobius"/>
    </source>
</evidence>
<keyword evidence="1" id="KW-0175">Coiled coil</keyword>
<feature type="transmembrane region" description="Helical" evidence="2">
    <location>
        <begin position="470"/>
        <end position="487"/>
    </location>
</feature>
<comment type="caution">
    <text evidence="3">The sequence shown here is derived from an EMBL/GenBank/DDBJ whole genome shotgun (WGS) entry which is preliminary data.</text>
</comment>
<dbReference type="EMBL" id="DWWI01000190">
    <property type="protein sequence ID" value="HJC43802.1"/>
    <property type="molecule type" value="Genomic_DNA"/>
</dbReference>